<dbReference type="AlphaFoldDB" id="A0A382XL76"/>
<proteinExistence type="predicted"/>
<feature type="compositionally biased region" description="Polar residues" evidence="1">
    <location>
        <begin position="11"/>
        <end position="25"/>
    </location>
</feature>
<dbReference type="EMBL" id="UINC01168530">
    <property type="protein sequence ID" value="SVD71600.1"/>
    <property type="molecule type" value="Genomic_DNA"/>
</dbReference>
<organism evidence="2">
    <name type="scientific">marine metagenome</name>
    <dbReference type="NCBI Taxonomy" id="408172"/>
    <lineage>
        <taxon>unclassified sequences</taxon>
        <taxon>metagenomes</taxon>
        <taxon>ecological metagenomes</taxon>
    </lineage>
</organism>
<name>A0A382XL76_9ZZZZ</name>
<accession>A0A382XL76</accession>
<protein>
    <submittedName>
        <fullName evidence="2">Uncharacterized protein</fullName>
    </submittedName>
</protein>
<feature type="region of interest" description="Disordered" evidence="1">
    <location>
        <begin position="1"/>
        <end position="32"/>
    </location>
</feature>
<evidence type="ECO:0000256" key="1">
    <source>
        <dbReference type="SAM" id="MobiDB-lite"/>
    </source>
</evidence>
<sequence>MVSVMTDDQAHTQPAQSREQISRCSRSPLGAI</sequence>
<evidence type="ECO:0000313" key="2">
    <source>
        <dbReference type="EMBL" id="SVD71600.1"/>
    </source>
</evidence>
<reference evidence="2" key="1">
    <citation type="submission" date="2018-05" db="EMBL/GenBank/DDBJ databases">
        <authorList>
            <person name="Lanie J.A."/>
            <person name="Ng W.-L."/>
            <person name="Kazmierczak K.M."/>
            <person name="Andrzejewski T.M."/>
            <person name="Davidsen T.M."/>
            <person name="Wayne K.J."/>
            <person name="Tettelin H."/>
            <person name="Glass J.I."/>
            <person name="Rusch D."/>
            <person name="Podicherti R."/>
            <person name="Tsui H.-C.T."/>
            <person name="Winkler M.E."/>
        </authorList>
    </citation>
    <scope>NUCLEOTIDE SEQUENCE</scope>
</reference>
<gene>
    <name evidence="2" type="ORF">METZ01_LOCUS424454</name>
</gene>